<dbReference type="Proteomes" id="UP001610100">
    <property type="component" value="Unassembled WGS sequence"/>
</dbReference>
<evidence type="ECO:0000256" key="1">
    <source>
        <dbReference type="SAM" id="Phobius"/>
    </source>
</evidence>
<gene>
    <name evidence="3" type="ORF">V8G58_03495</name>
</gene>
<organism evidence="3 4">
    <name type="scientific">Gaetbulibacter aestuarii</name>
    <dbReference type="NCBI Taxonomy" id="1502358"/>
    <lineage>
        <taxon>Bacteria</taxon>
        <taxon>Pseudomonadati</taxon>
        <taxon>Bacteroidota</taxon>
        <taxon>Flavobacteriia</taxon>
        <taxon>Flavobacteriales</taxon>
        <taxon>Flavobacteriaceae</taxon>
        <taxon>Gaetbulibacter</taxon>
    </lineage>
</organism>
<feature type="chain" id="PRO_5045695242" description="Seryl-tRNA synthetase" evidence="2">
    <location>
        <begin position="25"/>
        <end position="104"/>
    </location>
</feature>
<proteinExistence type="predicted"/>
<name>A0ABW7MVX7_9FLAO</name>
<evidence type="ECO:0008006" key="5">
    <source>
        <dbReference type="Google" id="ProtNLM"/>
    </source>
</evidence>
<accession>A0ABW7MVX7</accession>
<keyword evidence="4" id="KW-1185">Reference proteome</keyword>
<comment type="caution">
    <text evidence="3">The sequence shown here is derived from an EMBL/GenBank/DDBJ whole genome shotgun (WGS) entry which is preliminary data.</text>
</comment>
<dbReference type="EMBL" id="JBAWKB010000001">
    <property type="protein sequence ID" value="MFH6770988.1"/>
    <property type="molecule type" value="Genomic_DNA"/>
</dbReference>
<sequence length="104" mass="11784">MKKQLLCLSLMVLSLVMVPNSVMASEINPTSKTTEKTEIPAEVKTMLNRLEEIKDMDKSDLSRVERKELRKEVRTIKREIRSSGNGLYISTGAIIIILLLIIIL</sequence>
<dbReference type="RefSeq" id="WP_344739773.1">
    <property type="nucleotide sequence ID" value="NZ_BAABAY010000001.1"/>
</dbReference>
<evidence type="ECO:0000313" key="3">
    <source>
        <dbReference type="EMBL" id="MFH6770988.1"/>
    </source>
</evidence>
<keyword evidence="2" id="KW-0732">Signal</keyword>
<reference evidence="3 4" key="1">
    <citation type="submission" date="2024-02" db="EMBL/GenBank/DDBJ databases">
        <title>A Gaetbulibacter species isolated from tidal flats and genomic insights of their niches.</title>
        <authorList>
            <person name="Ye Y."/>
        </authorList>
    </citation>
    <scope>NUCLEOTIDE SEQUENCE [LARGE SCALE GENOMIC DNA]</scope>
    <source>
        <strain evidence="3 4">KYW382</strain>
    </source>
</reference>
<keyword evidence="1" id="KW-0472">Membrane</keyword>
<evidence type="ECO:0000313" key="4">
    <source>
        <dbReference type="Proteomes" id="UP001610100"/>
    </source>
</evidence>
<feature type="transmembrane region" description="Helical" evidence="1">
    <location>
        <begin position="86"/>
        <end position="103"/>
    </location>
</feature>
<evidence type="ECO:0000256" key="2">
    <source>
        <dbReference type="SAM" id="SignalP"/>
    </source>
</evidence>
<protein>
    <recommendedName>
        <fullName evidence="5">Seryl-tRNA synthetase</fullName>
    </recommendedName>
</protein>
<feature type="signal peptide" evidence="2">
    <location>
        <begin position="1"/>
        <end position="24"/>
    </location>
</feature>
<keyword evidence="1" id="KW-0812">Transmembrane</keyword>
<keyword evidence="1" id="KW-1133">Transmembrane helix</keyword>